<dbReference type="PROSITE" id="PS00211">
    <property type="entry name" value="ABC_TRANSPORTER_1"/>
    <property type="match status" value="2"/>
</dbReference>
<keyword evidence="6" id="KW-0067">ATP-binding</keyword>
<dbReference type="FunFam" id="3.40.50.300:FF:000565">
    <property type="entry name" value="ABC bile acid transporter"/>
    <property type="match status" value="1"/>
</dbReference>
<dbReference type="Gene3D" id="1.20.1560.10">
    <property type="entry name" value="ABC transporter type 1, transmembrane domain"/>
    <property type="match status" value="2"/>
</dbReference>
<dbReference type="InterPro" id="IPR003593">
    <property type="entry name" value="AAA+_ATPase"/>
</dbReference>
<evidence type="ECO:0000256" key="1">
    <source>
        <dbReference type="ARBA" id="ARBA00004141"/>
    </source>
</evidence>
<dbReference type="FunFam" id="1.20.1560.10:FF:000010">
    <property type="entry name" value="Multidrug resistance-associated ABC transporter"/>
    <property type="match status" value="1"/>
</dbReference>
<evidence type="ECO:0000256" key="4">
    <source>
        <dbReference type="ARBA" id="ARBA00022692"/>
    </source>
</evidence>
<dbReference type="SMART" id="SM00382">
    <property type="entry name" value="AAA"/>
    <property type="match status" value="2"/>
</dbReference>
<feature type="domain" description="ABC transmembrane type-1" evidence="11">
    <location>
        <begin position="762"/>
        <end position="1038"/>
    </location>
</feature>
<keyword evidence="3" id="KW-0813">Transport</keyword>
<dbReference type="Pfam" id="PF00664">
    <property type="entry name" value="ABC_membrane"/>
    <property type="match status" value="2"/>
</dbReference>
<evidence type="ECO:0000256" key="7">
    <source>
        <dbReference type="ARBA" id="ARBA00022989"/>
    </source>
</evidence>
<feature type="transmembrane region" description="Helical" evidence="9">
    <location>
        <begin position="755"/>
        <end position="783"/>
    </location>
</feature>
<dbReference type="PROSITE" id="PS50893">
    <property type="entry name" value="ABC_TRANSPORTER_2"/>
    <property type="match status" value="2"/>
</dbReference>
<dbReference type="Gene3D" id="3.40.50.300">
    <property type="entry name" value="P-loop containing nucleotide triphosphate hydrolases"/>
    <property type="match status" value="2"/>
</dbReference>
<keyword evidence="13" id="KW-1185">Reference proteome</keyword>
<dbReference type="InterPro" id="IPR003439">
    <property type="entry name" value="ABC_transporter-like_ATP-bd"/>
</dbReference>
<feature type="transmembrane region" description="Helical" evidence="9">
    <location>
        <begin position="138"/>
        <end position="160"/>
    </location>
</feature>
<dbReference type="CDD" id="cd03244">
    <property type="entry name" value="ABCC_MRP_domain2"/>
    <property type="match status" value="1"/>
</dbReference>
<dbReference type="GO" id="GO:0008559">
    <property type="term" value="F:ABC-type xenobiotic transporter activity"/>
    <property type="evidence" value="ECO:0007669"/>
    <property type="project" value="TreeGrafter"/>
</dbReference>
<protein>
    <recommendedName>
        <fullName evidence="14">Oligomycin resistance ATP-dependent permease YOR1</fullName>
    </recommendedName>
</protein>
<dbReference type="InterPro" id="IPR017871">
    <property type="entry name" value="ABC_transporter-like_CS"/>
</dbReference>
<evidence type="ECO:0000256" key="2">
    <source>
        <dbReference type="ARBA" id="ARBA00009726"/>
    </source>
</evidence>
<gene>
    <name evidence="12" type="ORF">HG535_0C00200</name>
</gene>
<dbReference type="GeneID" id="59235367"/>
<comment type="subcellular location">
    <subcellularLocation>
        <location evidence="1">Membrane</location>
        <topology evidence="1">Multi-pass membrane protein</topology>
    </subcellularLocation>
</comment>
<dbReference type="GO" id="GO:0005886">
    <property type="term" value="C:plasma membrane"/>
    <property type="evidence" value="ECO:0007669"/>
    <property type="project" value="TreeGrafter"/>
</dbReference>
<feature type="transmembrane region" description="Helical" evidence="9">
    <location>
        <begin position="180"/>
        <end position="198"/>
    </location>
</feature>
<dbReference type="SUPFAM" id="SSF52540">
    <property type="entry name" value="P-loop containing nucleoside triphosphate hydrolases"/>
    <property type="match status" value="2"/>
</dbReference>
<proteinExistence type="inferred from homology"/>
<evidence type="ECO:0000256" key="6">
    <source>
        <dbReference type="ARBA" id="ARBA00022840"/>
    </source>
</evidence>
<dbReference type="InterPro" id="IPR050173">
    <property type="entry name" value="ABC_transporter_C-like"/>
</dbReference>
<evidence type="ECO:0000313" key="13">
    <source>
        <dbReference type="Proteomes" id="UP000509704"/>
    </source>
</evidence>
<keyword evidence="5" id="KW-0547">Nucleotide-binding</keyword>
<dbReference type="SUPFAM" id="SSF90123">
    <property type="entry name" value="ABC transporter transmembrane region"/>
    <property type="match status" value="2"/>
</dbReference>
<evidence type="ECO:0008006" key="14">
    <source>
        <dbReference type="Google" id="ProtNLM"/>
    </source>
</evidence>
<sequence>MVENKFSPSTVTREDSELIDDKNVKPVRRLMTPLLSTRVPPVPHESERKEFPLLNTNIISRTFFTWLIPLFNKGYKRTLDFNDLWKLDQRLSINTTYPKFQHYLNRIIAENETKNGRTQGIPRFGIIKALFYTFMWDYLFSIAAATLFNGCQVVIPILLKHLIDTVQHKVLEPNASIKDGIGYAVGIVGLLALNALLFNHSLQHSKFVAAHARTILTKALLEKSFVASAETQHYFSNGKIFSLMSSDLSKIELGISFLPNALATPLPIMAAIAIIIVNLGPAGLSGIGVFLLTVIMFIIPGTLLVKYRQKSAKYTDKRVSLMREVLMAMKMIKLHSWEYAYQKKIFEERTKESNYIFKCEWLTNLMYGAVFNLASTSSMTAFLVSHATRSENNSPGSIFSSLALYNTLMIIIAECPMILGYCTSASVSFTRIHEFLNAAVEDVEHDKKWDDLEANVSIEVKEGAFEWETFEDNEKANNFNLYDINLNVHRGEFVIITGAIGSGKSTLLHAINGDIKKTAGEIKIQGSSVFYGNPWIQSATIRENIVFGSKFDPVYYYKTIKACALEPDIAFLPAGDMTEVGERGVTLSGGQKARISLARAVYARKDIYLLDDVLSAVDAKVAKHIVEKCFFGLIADKTKLLATHQLSLVYSADRVVFMNDGNGMIDVGKPSELYQRNPTFGALMDHITKETTQESAEAKPERDLEGDVEMDQEMDQDLGNFDPKEGGLYNAEEKAVDAIPLSIYKQYLNAGSGVFSVYALPLLIGITILTVFVTMFANVWLSFWVDEKFSGKSSGFYIGIYITFVFLGLLFLFLELSTLGYLTINASKTLNLNAVARLLRTTMKFIDGTPSGRILNRFTKDTNSLDNEIGNQLKMLIHMVASVIGILILCVIYLPWFAIAIPLLFIIFFMITNYYQASSREIKRLEALSRSHVYDNFNEVLNGMSTIKSFGSQERFMNKNDKCVDKLNEAYFVTVANQRWIGITLDLTGCGITFHVTMLALTRQFNLTAASTGLITSYVLDLAGSLSPTLVAYSEVENEMNSVERLCHYANSLDQEGAFEVPGETLPPDWPQKGHIEFINVSLRFREGVPLAVRNLNINIRPSEKVGVCGRTGAGKSTLITALYRIVELCEGKIKIDGIDVRKIGLHTLRSRVSIIPQDPVLFRGTIRKNLDPFDQRTDMELWDALRRSSLFSSEEIKAIKEGKDGEDSKFHLHSVVEEEGSNFSLGERQLLALARSLVLRSRILIMDEATSNVDYETDCLVQKTVAREFKDCTVISIAHRLKTILSYDKIIVLDNGELVEFDEPFELYNKGGLFRSMCENSCINTEDFRSFI</sequence>
<dbReference type="InterPro" id="IPR027417">
    <property type="entry name" value="P-loop_NTPase"/>
</dbReference>
<dbReference type="RefSeq" id="XP_037143400.1">
    <property type="nucleotide sequence ID" value="XM_037287505.1"/>
</dbReference>
<dbReference type="CDD" id="cd18597">
    <property type="entry name" value="ABC_6TM_YOR1_D1_like"/>
    <property type="match status" value="1"/>
</dbReference>
<evidence type="ECO:0000256" key="9">
    <source>
        <dbReference type="SAM" id="Phobius"/>
    </source>
</evidence>
<evidence type="ECO:0000259" key="10">
    <source>
        <dbReference type="PROSITE" id="PS50893"/>
    </source>
</evidence>
<feature type="transmembrane region" description="Helical" evidence="9">
    <location>
        <begin position="875"/>
        <end position="894"/>
    </location>
</feature>
<organism evidence="12 13">
    <name type="scientific">Zygotorulaspora mrakii</name>
    <name type="common">Zygosaccharomyces mrakii</name>
    <dbReference type="NCBI Taxonomy" id="42260"/>
    <lineage>
        <taxon>Eukaryota</taxon>
        <taxon>Fungi</taxon>
        <taxon>Dikarya</taxon>
        <taxon>Ascomycota</taxon>
        <taxon>Saccharomycotina</taxon>
        <taxon>Saccharomycetes</taxon>
        <taxon>Saccharomycetales</taxon>
        <taxon>Saccharomycetaceae</taxon>
        <taxon>Zygotorulaspora</taxon>
    </lineage>
</organism>
<evidence type="ECO:0000256" key="3">
    <source>
        <dbReference type="ARBA" id="ARBA00022448"/>
    </source>
</evidence>
<dbReference type="GO" id="GO:0016887">
    <property type="term" value="F:ATP hydrolysis activity"/>
    <property type="evidence" value="ECO:0007669"/>
    <property type="project" value="InterPro"/>
</dbReference>
<name>A0A7H9B1M5_ZYGMR</name>
<feature type="transmembrane region" description="Helical" evidence="9">
    <location>
        <begin position="361"/>
        <end position="383"/>
    </location>
</feature>
<dbReference type="PANTHER" id="PTHR24223:SF456">
    <property type="entry name" value="MULTIDRUG RESISTANCE-ASSOCIATED PROTEIN LETHAL(2)03659"/>
    <property type="match status" value="1"/>
</dbReference>
<dbReference type="FunFam" id="3.40.50.300:FF:000997">
    <property type="entry name" value="Multidrug resistance-associated protein 1"/>
    <property type="match status" value="1"/>
</dbReference>
<dbReference type="GO" id="GO:0005524">
    <property type="term" value="F:ATP binding"/>
    <property type="evidence" value="ECO:0007669"/>
    <property type="project" value="UniProtKB-KW"/>
</dbReference>
<dbReference type="EMBL" id="CP058606">
    <property type="protein sequence ID" value="QLG71672.1"/>
    <property type="molecule type" value="Genomic_DNA"/>
</dbReference>
<keyword evidence="4 9" id="KW-0812">Transmembrane</keyword>
<accession>A0A7H9B1M5</accession>
<feature type="domain" description="ABC transporter" evidence="10">
    <location>
        <begin position="1076"/>
        <end position="1321"/>
    </location>
</feature>
<feature type="transmembrane region" description="Helical" evidence="9">
    <location>
        <begin position="403"/>
        <end position="422"/>
    </location>
</feature>
<dbReference type="OrthoDB" id="6500128at2759"/>
<evidence type="ECO:0000313" key="12">
    <source>
        <dbReference type="EMBL" id="QLG71672.1"/>
    </source>
</evidence>
<dbReference type="PROSITE" id="PS50929">
    <property type="entry name" value="ABC_TM1F"/>
    <property type="match status" value="2"/>
</dbReference>
<keyword evidence="7 9" id="KW-1133">Transmembrane helix</keyword>
<feature type="transmembrane region" description="Helical" evidence="9">
    <location>
        <begin position="253"/>
        <end position="277"/>
    </location>
</feature>
<comment type="similarity">
    <text evidence="2">Belongs to the ABC transporter superfamily. ABCC family. Conjugate transporter (TC 3.A.1.208) subfamily.</text>
</comment>
<feature type="domain" description="ABC transporter" evidence="10">
    <location>
        <begin position="458"/>
        <end position="686"/>
    </location>
</feature>
<feature type="domain" description="ABC transmembrane type-1" evidence="11">
    <location>
        <begin position="139"/>
        <end position="424"/>
    </location>
</feature>
<dbReference type="Proteomes" id="UP000509704">
    <property type="component" value="Chromosome 3"/>
</dbReference>
<dbReference type="KEGG" id="zmk:HG535_0C00200"/>
<dbReference type="Pfam" id="PF00005">
    <property type="entry name" value="ABC_tran"/>
    <property type="match status" value="2"/>
</dbReference>
<reference evidence="12 13" key="1">
    <citation type="submission" date="2020-07" db="EMBL/GenBank/DDBJ databases">
        <title>The yeast mating-type switching endonuclease HO is a domesticated member of an unorthodox homing genetic element family.</title>
        <authorList>
            <person name="Coughlan A.Y."/>
            <person name="Lombardi L."/>
            <person name="Braun-Galleani S."/>
            <person name="Martos A.R."/>
            <person name="Galeote V."/>
            <person name="Bigey F."/>
            <person name="Dequin S."/>
            <person name="Byrne K.P."/>
            <person name="Wolfe K.H."/>
        </authorList>
    </citation>
    <scope>NUCLEOTIDE SEQUENCE [LARGE SCALE GENOMIC DNA]</scope>
    <source>
        <strain evidence="12 13">NRRL Y-6702</strain>
    </source>
</reference>
<feature type="transmembrane region" description="Helical" evidence="9">
    <location>
        <begin position="283"/>
        <end position="305"/>
    </location>
</feature>
<dbReference type="InterPro" id="IPR036640">
    <property type="entry name" value="ABC1_TM_sf"/>
</dbReference>
<evidence type="ECO:0000256" key="8">
    <source>
        <dbReference type="ARBA" id="ARBA00023136"/>
    </source>
</evidence>
<feature type="transmembrane region" description="Helical" evidence="9">
    <location>
        <begin position="795"/>
        <end position="814"/>
    </location>
</feature>
<evidence type="ECO:0000259" key="11">
    <source>
        <dbReference type="PROSITE" id="PS50929"/>
    </source>
</evidence>
<dbReference type="CDD" id="cd18606">
    <property type="entry name" value="ABC_6TM_YOR1_D2_like"/>
    <property type="match status" value="1"/>
</dbReference>
<keyword evidence="8 9" id="KW-0472">Membrane</keyword>
<evidence type="ECO:0000256" key="5">
    <source>
        <dbReference type="ARBA" id="ARBA00022741"/>
    </source>
</evidence>
<dbReference type="CDD" id="cd03250">
    <property type="entry name" value="ABCC_MRP_domain1"/>
    <property type="match status" value="1"/>
</dbReference>
<dbReference type="PANTHER" id="PTHR24223">
    <property type="entry name" value="ATP-BINDING CASSETTE SUB-FAMILY C"/>
    <property type="match status" value="1"/>
</dbReference>
<dbReference type="InterPro" id="IPR011527">
    <property type="entry name" value="ABC1_TM_dom"/>
</dbReference>